<evidence type="ECO:0000256" key="3">
    <source>
        <dbReference type="ARBA" id="ARBA00022605"/>
    </source>
</evidence>
<comment type="function">
    <text evidence="9">Catalyzes the ATP-dependent phosphorylation of N-acetyl-L-glutamate.</text>
</comment>
<dbReference type="FunFam" id="3.40.1160.10:FF:000004">
    <property type="entry name" value="Acetylglutamate kinase"/>
    <property type="match status" value="1"/>
</dbReference>
<evidence type="ECO:0000256" key="1">
    <source>
        <dbReference type="ARBA" id="ARBA00004828"/>
    </source>
</evidence>
<protein>
    <recommendedName>
        <fullName evidence="9">Acetylglutamate kinase</fullName>
        <ecNumber evidence="9">2.7.2.8</ecNumber>
    </recommendedName>
    <alternativeName>
        <fullName evidence="9">N-acetyl-L-glutamate 5-phosphotransferase</fullName>
    </alternativeName>
    <alternativeName>
        <fullName evidence="9">NAG kinase</fullName>
        <shortName evidence="9">NAGK</shortName>
    </alternativeName>
</protein>
<dbReference type="Proteomes" id="UP000589620">
    <property type="component" value="Unassembled WGS sequence"/>
</dbReference>
<accession>A0A852SUJ1</accession>
<dbReference type="Gene3D" id="3.40.1160.10">
    <property type="entry name" value="Acetylglutamate kinase-like"/>
    <property type="match status" value="1"/>
</dbReference>
<dbReference type="InterPro" id="IPR001057">
    <property type="entry name" value="Glu/AcGlu_kinase"/>
</dbReference>
<dbReference type="InterPro" id="IPR041727">
    <property type="entry name" value="NAGK-C"/>
</dbReference>
<evidence type="ECO:0000256" key="6">
    <source>
        <dbReference type="ARBA" id="ARBA00022777"/>
    </source>
</evidence>
<name>A0A852SUJ1_9MICO</name>
<dbReference type="InterPro" id="IPR001048">
    <property type="entry name" value="Asp/Glu/Uridylate_kinase"/>
</dbReference>
<evidence type="ECO:0000313" key="12">
    <source>
        <dbReference type="EMBL" id="NYD72728.1"/>
    </source>
</evidence>
<keyword evidence="5 9" id="KW-0547">Nucleotide-binding</keyword>
<proteinExistence type="inferred from homology"/>
<feature type="site" description="Transition state stabilizer" evidence="9">
    <location>
        <position position="53"/>
    </location>
</feature>
<dbReference type="EC" id="2.7.2.8" evidence="9"/>
<keyword evidence="13" id="KW-1185">Reference proteome</keyword>
<evidence type="ECO:0000313" key="13">
    <source>
        <dbReference type="Proteomes" id="UP000589620"/>
    </source>
</evidence>
<evidence type="ECO:0000256" key="2">
    <source>
        <dbReference type="ARBA" id="ARBA00022571"/>
    </source>
</evidence>
<comment type="similarity">
    <text evidence="9">Belongs to the acetylglutamate kinase family. ArgB subfamily.</text>
</comment>
<dbReference type="InterPro" id="IPR036393">
    <property type="entry name" value="AceGlu_kinase-like_sf"/>
</dbReference>
<evidence type="ECO:0000256" key="9">
    <source>
        <dbReference type="HAMAP-Rule" id="MF_00082"/>
    </source>
</evidence>
<feature type="binding site" evidence="9">
    <location>
        <position position="110"/>
    </location>
    <ligand>
        <name>substrate</name>
    </ligand>
</feature>
<feature type="domain" description="Aspartate/glutamate/uridylate kinase" evidence="11">
    <location>
        <begin position="49"/>
        <end position="291"/>
    </location>
</feature>
<sequence length="315" mass="32996">MTTTDDMDTPATGTDEAAEAAERDHADAAAKAETLIESLPWLKTFHDRIIVVKFGGNAMVNEELQRTFAEDMVYLRYVGLRPVVVHGGGPQISAMLDRLGIDSEFRGGYRVTTPEAMEVVRMVLTGQINRDIVGNINKHGPLAAGLSGEDAGLFQGRRRAAVIDGEEVDLGLVGDVVAVDPEGVLAQLAAGRIPVVSSIAPDIDDAGQALNVNADAAAAALAVALGAAKLVILTDVAGLYSDWPNRDSLLSKIGADELRELLPSLESGMIPKMAACLDAVDGGVEKAAIIDGRVPHSILLEVFTQSGIGTEVVPA</sequence>
<gene>
    <name evidence="9" type="primary">argB</name>
    <name evidence="12" type="ORF">BJ963_000247</name>
</gene>
<keyword evidence="7 9" id="KW-0067">ATP-binding</keyword>
<dbReference type="InterPro" id="IPR004662">
    <property type="entry name" value="AcgluKinase_fam"/>
</dbReference>
<dbReference type="PIRSF" id="PIRSF000728">
    <property type="entry name" value="NAGK"/>
    <property type="match status" value="1"/>
</dbReference>
<dbReference type="CDD" id="cd04250">
    <property type="entry name" value="AAK_NAGK-C"/>
    <property type="match status" value="1"/>
</dbReference>
<dbReference type="RefSeq" id="WP_425484706.1">
    <property type="nucleotide sequence ID" value="NZ_BAAAPX010000001.1"/>
</dbReference>
<dbReference type="PANTHER" id="PTHR23342:SF0">
    <property type="entry name" value="N-ACETYLGLUTAMATE SYNTHASE, MITOCHONDRIAL"/>
    <property type="match status" value="1"/>
</dbReference>
<dbReference type="GO" id="GO:0005524">
    <property type="term" value="F:ATP binding"/>
    <property type="evidence" value="ECO:0007669"/>
    <property type="project" value="UniProtKB-UniRule"/>
</dbReference>
<dbReference type="PANTHER" id="PTHR23342">
    <property type="entry name" value="N-ACETYLGLUTAMATE SYNTHASE"/>
    <property type="match status" value="1"/>
</dbReference>
<dbReference type="Pfam" id="PF00696">
    <property type="entry name" value="AA_kinase"/>
    <property type="match status" value="1"/>
</dbReference>
<comment type="caution">
    <text evidence="12">The sequence shown here is derived from an EMBL/GenBank/DDBJ whole genome shotgun (WGS) entry which is preliminary data.</text>
</comment>
<evidence type="ECO:0000256" key="10">
    <source>
        <dbReference type="SAM" id="MobiDB-lite"/>
    </source>
</evidence>
<evidence type="ECO:0000256" key="7">
    <source>
        <dbReference type="ARBA" id="ARBA00022840"/>
    </source>
</evidence>
<keyword evidence="3 9" id="KW-0028">Amino-acid biosynthesis</keyword>
<dbReference type="SUPFAM" id="SSF53633">
    <property type="entry name" value="Carbamate kinase-like"/>
    <property type="match status" value="1"/>
</dbReference>
<dbReference type="EMBL" id="JACCBJ010000001">
    <property type="protein sequence ID" value="NYD72728.1"/>
    <property type="molecule type" value="Genomic_DNA"/>
</dbReference>
<dbReference type="GO" id="GO:0042450">
    <property type="term" value="P:L-arginine biosynthetic process via ornithine"/>
    <property type="evidence" value="ECO:0007669"/>
    <property type="project" value="UniProtKB-UniRule"/>
</dbReference>
<feature type="binding site" evidence="9">
    <location>
        <begin position="88"/>
        <end position="89"/>
    </location>
    <ligand>
        <name>substrate</name>
    </ligand>
</feature>
<dbReference type="GO" id="GO:0005737">
    <property type="term" value="C:cytoplasm"/>
    <property type="evidence" value="ECO:0007669"/>
    <property type="project" value="UniProtKB-SubCell"/>
</dbReference>
<feature type="binding site" evidence="9">
    <location>
        <position position="211"/>
    </location>
    <ligand>
        <name>substrate</name>
    </ligand>
</feature>
<feature type="region of interest" description="Disordered" evidence="10">
    <location>
        <begin position="1"/>
        <end position="25"/>
    </location>
</feature>
<reference evidence="12 13" key="1">
    <citation type="submission" date="2020-07" db="EMBL/GenBank/DDBJ databases">
        <title>Sequencing the genomes of 1000 actinobacteria strains.</title>
        <authorList>
            <person name="Klenk H.-P."/>
        </authorList>
    </citation>
    <scope>NUCLEOTIDE SEQUENCE [LARGE SCALE GENOMIC DNA]</scope>
    <source>
        <strain evidence="12 13">DSM 23871</strain>
    </source>
</reference>
<evidence type="ECO:0000259" key="11">
    <source>
        <dbReference type="Pfam" id="PF00696"/>
    </source>
</evidence>
<dbReference type="NCBIfam" id="TIGR00761">
    <property type="entry name" value="argB"/>
    <property type="match status" value="1"/>
</dbReference>
<dbReference type="GO" id="GO:0003991">
    <property type="term" value="F:acetylglutamate kinase activity"/>
    <property type="evidence" value="ECO:0007669"/>
    <property type="project" value="UniProtKB-UniRule"/>
</dbReference>
<dbReference type="PRINTS" id="PR00474">
    <property type="entry name" value="GLU5KINASE"/>
</dbReference>
<feature type="site" description="Transition state stabilizer" evidence="9">
    <location>
        <position position="272"/>
    </location>
</feature>
<dbReference type="UniPathway" id="UPA00068">
    <property type="reaction ID" value="UER00107"/>
</dbReference>
<comment type="pathway">
    <text evidence="1 9">Amino-acid biosynthesis; L-arginine biosynthesis; N(2)-acetyl-L-ornithine from L-glutamate: step 2/4.</text>
</comment>
<keyword evidence="2 9" id="KW-0055">Arginine biosynthesis</keyword>
<keyword evidence="6 9" id="KW-0418">Kinase</keyword>
<dbReference type="InterPro" id="IPR037528">
    <property type="entry name" value="ArgB"/>
</dbReference>
<keyword evidence="4 9" id="KW-0808">Transferase</keyword>
<evidence type="ECO:0000256" key="5">
    <source>
        <dbReference type="ARBA" id="ARBA00022741"/>
    </source>
</evidence>
<evidence type="ECO:0000256" key="4">
    <source>
        <dbReference type="ARBA" id="ARBA00022679"/>
    </source>
</evidence>
<evidence type="ECO:0000256" key="8">
    <source>
        <dbReference type="ARBA" id="ARBA00048141"/>
    </source>
</evidence>
<comment type="subcellular location">
    <subcellularLocation>
        <location evidence="9">Cytoplasm</location>
    </subcellularLocation>
</comment>
<comment type="catalytic activity">
    <reaction evidence="8 9">
        <text>N-acetyl-L-glutamate + ATP = N-acetyl-L-glutamyl 5-phosphate + ADP</text>
        <dbReference type="Rhea" id="RHEA:14629"/>
        <dbReference type="ChEBI" id="CHEBI:30616"/>
        <dbReference type="ChEBI" id="CHEBI:44337"/>
        <dbReference type="ChEBI" id="CHEBI:57936"/>
        <dbReference type="ChEBI" id="CHEBI:456216"/>
        <dbReference type="EC" id="2.7.2.8"/>
    </reaction>
</comment>
<keyword evidence="9" id="KW-0963">Cytoplasm</keyword>
<dbReference type="AlphaFoldDB" id="A0A852SUJ1"/>
<dbReference type="HAMAP" id="MF_00082">
    <property type="entry name" value="ArgB"/>
    <property type="match status" value="1"/>
</dbReference>
<organism evidence="12 13">
    <name type="scientific">Leifsonia soli</name>
    <dbReference type="NCBI Taxonomy" id="582665"/>
    <lineage>
        <taxon>Bacteria</taxon>
        <taxon>Bacillati</taxon>
        <taxon>Actinomycetota</taxon>
        <taxon>Actinomycetes</taxon>
        <taxon>Micrococcales</taxon>
        <taxon>Microbacteriaceae</taxon>
        <taxon>Leifsonia</taxon>
    </lineage>
</organism>